<evidence type="ECO:0000313" key="7">
    <source>
        <dbReference type="Proteomes" id="UP000223525"/>
    </source>
</evidence>
<dbReference type="Proteomes" id="UP000197470">
    <property type="component" value="Unassembled WGS sequence"/>
</dbReference>
<organism evidence="3 6">
    <name type="scientific">Fusobacterium nucleatum subsp. polymorphum</name>
    <name type="common">Fusobacterium polymorphum</name>
    <dbReference type="NCBI Taxonomy" id="76857"/>
    <lineage>
        <taxon>Bacteria</taxon>
        <taxon>Fusobacteriati</taxon>
        <taxon>Fusobacteriota</taxon>
        <taxon>Fusobacteriia</taxon>
        <taxon>Fusobacteriales</taxon>
        <taxon>Fusobacteriaceae</taxon>
        <taxon>Fusobacterium</taxon>
    </lineage>
</organism>
<evidence type="ECO:0000313" key="4">
    <source>
        <dbReference type="EMBL" id="PHI03059.1"/>
    </source>
</evidence>
<gene>
    <name evidence="4" type="ORF">CA836_11405</name>
    <name evidence="3" type="ORF">CA839_03105</name>
    <name evidence="2" type="ORF">CBG50_04445</name>
</gene>
<dbReference type="EMBL" id="NIRK01000001">
    <property type="protein sequence ID" value="PHI03059.1"/>
    <property type="molecule type" value="Genomic_DNA"/>
</dbReference>
<dbReference type="AlphaFoldDB" id="A0A246EEI6"/>
<dbReference type="RefSeq" id="WP_088337010.1">
    <property type="nucleotide sequence ID" value="NZ_CP021934.1"/>
</dbReference>
<reference evidence="2 5" key="3">
    <citation type="submission" date="2017-06" db="EMBL/GenBank/DDBJ databases">
        <title>Draft genome sequence of Fusobacterium nucleatum subsp. polymorphum KCOM 1260 (=ChDC F218).</title>
        <authorList>
            <person name="Kook J.-K."/>
            <person name="Park S.-N."/>
            <person name="Lim Y.K."/>
            <person name="Roh H."/>
        </authorList>
    </citation>
    <scope>NUCLEOTIDE SEQUENCE [LARGE SCALE GENOMIC DNA]</scope>
    <source>
        <strain evidence="2">KCOM 1260</strain>
        <strain evidence="5">KCOM 1260 (ChDC F218)</strain>
    </source>
</reference>
<feature type="domain" description="DUF1722" evidence="1">
    <location>
        <begin position="18"/>
        <end position="125"/>
    </location>
</feature>
<evidence type="ECO:0000313" key="2">
    <source>
        <dbReference type="EMBL" id="ASC02618.1"/>
    </source>
</evidence>
<evidence type="ECO:0000313" key="3">
    <source>
        <dbReference type="EMBL" id="OWP25003.1"/>
    </source>
</evidence>
<dbReference type="Pfam" id="PF08349">
    <property type="entry name" value="DUF1722"/>
    <property type="match status" value="1"/>
</dbReference>
<sequence length="134" mass="16227">MRHKDIRRECEELWAKNKYFVLSKSHKTYLEIRRYLKGTELDILWLNEKIQETRDMKESKKDFSNAVLHIWGYFKKNASTIEKQVLFDILNEYMEGKNNQKVVIECINILLKKYPNEYLEKSILLTGEQYEIMA</sequence>
<dbReference type="Proteomes" id="UP000196759">
    <property type="component" value="Chromosome"/>
</dbReference>
<reference evidence="4 7" key="2">
    <citation type="submission" date="2017-06" db="EMBL/GenBank/DDBJ databases">
        <title>Draft genome sequence of Fusobacterium nucleatum subsp. polymorphum KCOM 1248 (=ChDC F113).</title>
        <authorList>
            <person name="Kook J.-K."/>
            <person name="Park S.-N."/>
            <person name="Lim Y.K."/>
            <person name="Roh H."/>
        </authorList>
    </citation>
    <scope>NUCLEOTIDE SEQUENCE [LARGE SCALE GENOMIC DNA]</scope>
    <source>
        <strain evidence="4">KCOM 1248</strain>
        <strain evidence="7">KCOM 1248 (ChDC F113)</strain>
    </source>
</reference>
<proteinExistence type="predicted"/>
<dbReference type="EMBL" id="CP021934">
    <property type="protein sequence ID" value="ASC02618.1"/>
    <property type="molecule type" value="Genomic_DNA"/>
</dbReference>
<reference evidence="3 6" key="1">
    <citation type="submission" date="2017-05" db="EMBL/GenBank/DDBJ databases">
        <title>Genome sequencing of Fusobacterium nucleatum subsp. polymorphum KCOM 1001 (=ChDC F119).</title>
        <authorList>
            <person name="Kook J.-K."/>
            <person name="Park S.-N."/>
            <person name="Lim Y.K."/>
            <person name="Roh H."/>
        </authorList>
    </citation>
    <scope>NUCLEOTIDE SEQUENCE [LARGE SCALE GENOMIC DNA]</scope>
    <source>
        <strain evidence="3 6">KCOM 1001</strain>
    </source>
</reference>
<name>A0A246EEI6_FUSNP</name>
<dbReference type="EMBL" id="NHRT01000001">
    <property type="protein sequence ID" value="OWP25003.1"/>
    <property type="molecule type" value="Genomic_DNA"/>
</dbReference>
<accession>A0A246EEI6</accession>
<dbReference type="InterPro" id="IPR013560">
    <property type="entry name" value="DUF1722"/>
</dbReference>
<evidence type="ECO:0000259" key="1">
    <source>
        <dbReference type="Pfam" id="PF08349"/>
    </source>
</evidence>
<dbReference type="Proteomes" id="UP000223525">
    <property type="component" value="Unassembled WGS sequence"/>
</dbReference>
<protein>
    <recommendedName>
        <fullName evidence="1">DUF1722 domain-containing protein</fullName>
    </recommendedName>
</protein>
<evidence type="ECO:0000313" key="5">
    <source>
        <dbReference type="Proteomes" id="UP000196759"/>
    </source>
</evidence>
<evidence type="ECO:0000313" key="6">
    <source>
        <dbReference type="Proteomes" id="UP000197470"/>
    </source>
</evidence>
<keyword evidence="5" id="KW-1185">Reference proteome</keyword>